<organism evidence="2 3">
    <name type="scientific">Viridothelium virens</name>
    <name type="common">Speckled blister lichen</name>
    <name type="synonym">Trypethelium virens</name>
    <dbReference type="NCBI Taxonomy" id="1048519"/>
    <lineage>
        <taxon>Eukaryota</taxon>
        <taxon>Fungi</taxon>
        <taxon>Dikarya</taxon>
        <taxon>Ascomycota</taxon>
        <taxon>Pezizomycotina</taxon>
        <taxon>Dothideomycetes</taxon>
        <taxon>Dothideomycetes incertae sedis</taxon>
        <taxon>Trypetheliales</taxon>
        <taxon>Trypetheliaceae</taxon>
        <taxon>Viridothelium</taxon>
    </lineage>
</organism>
<feature type="compositionally biased region" description="Basic and acidic residues" evidence="1">
    <location>
        <begin position="207"/>
        <end position="220"/>
    </location>
</feature>
<dbReference type="PANTHER" id="PTHR12398">
    <property type="entry name" value="PROTEIN PHOSPHATASE INHIBITOR"/>
    <property type="match status" value="1"/>
</dbReference>
<feature type="compositionally biased region" description="Acidic residues" evidence="1">
    <location>
        <begin position="148"/>
        <end position="158"/>
    </location>
</feature>
<feature type="region of interest" description="Disordered" evidence="1">
    <location>
        <begin position="171"/>
        <end position="297"/>
    </location>
</feature>
<dbReference type="GO" id="GO:0009966">
    <property type="term" value="P:regulation of signal transduction"/>
    <property type="evidence" value="ECO:0007669"/>
    <property type="project" value="InterPro"/>
</dbReference>
<feature type="compositionally biased region" description="Acidic residues" evidence="1">
    <location>
        <begin position="272"/>
        <end position="282"/>
    </location>
</feature>
<dbReference type="Gene3D" id="6.10.250.1050">
    <property type="match status" value="1"/>
</dbReference>
<sequence>MATTTHSPPPTHAGESGKRPKGILKNSNSFQHTSPNIQQVSPTSEVPPLQPSPVARTNRPELGREMSDREVTLQNTLQNAGPHRRSSSNARGSVSRRTSSSAPIGDPTDENNPRLKWDEANLYLNEQQQDSTMKITEPKTPYAKQYDPSEDPDEEEEVVALNPAEIAVDELEMSKTSSSAGRNGSKSGQAKTDEIPGLDIGEPEMEGVEHEGEGEKRVMVDPDAPEGDVGRHGENEMNMNPEELEEHRKFEEKRKKHYEMKDVKNLLGHPEELDEMDEEDEEAARHVPPVPSLPNGQ</sequence>
<evidence type="ECO:0000313" key="3">
    <source>
        <dbReference type="Proteomes" id="UP000800092"/>
    </source>
</evidence>
<name>A0A6A6GUR3_VIRVR</name>
<feature type="compositionally biased region" description="Polar residues" evidence="1">
    <location>
        <begin position="174"/>
        <end position="190"/>
    </location>
</feature>
<dbReference type="EMBL" id="ML991870">
    <property type="protein sequence ID" value="KAF2229230.1"/>
    <property type="molecule type" value="Genomic_DNA"/>
</dbReference>
<feature type="compositionally biased region" description="Basic and acidic residues" evidence="1">
    <location>
        <begin position="245"/>
        <end position="264"/>
    </location>
</feature>
<dbReference type="GO" id="GO:0004864">
    <property type="term" value="F:protein phosphatase inhibitor activity"/>
    <property type="evidence" value="ECO:0007669"/>
    <property type="project" value="InterPro"/>
</dbReference>
<feature type="compositionally biased region" description="Polar residues" evidence="1">
    <location>
        <begin position="25"/>
        <end position="44"/>
    </location>
</feature>
<feature type="compositionally biased region" description="Polar residues" evidence="1">
    <location>
        <begin position="87"/>
        <end position="102"/>
    </location>
</feature>
<feature type="region of interest" description="Disordered" evidence="1">
    <location>
        <begin position="1"/>
        <end position="158"/>
    </location>
</feature>
<proteinExistence type="predicted"/>
<evidence type="ECO:0000313" key="2">
    <source>
        <dbReference type="EMBL" id="KAF2229230.1"/>
    </source>
</evidence>
<dbReference type="AlphaFoldDB" id="A0A6A6GUR3"/>
<protein>
    <recommendedName>
        <fullName evidence="4">Glc8 protein</fullName>
    </recommendedName>
</protein>
<dbReference type="PANTHER" id="PTHR12398:SF20">
    <property type="entry name" value="PROTEIN PHOSPHATASE 1 REGULATORY INHIBITOR SUBUNIT 2"/>
    <property type="match status" value="1"/>
</dbReference>
<dbReference type="OrthoDB" id="551302at2759"/>
<evidence type="ECO:0000256" key="1">
    <source>
        <dbReference type="SAM" id="MobiDB-lite"/>
    </source>
</evidence>
<dbReference type="Pfam" id="PF04979">
    <property type="entry name" value="IPP-2"/>
    <property type="match status" value="1"/>
</dbReference>
<gene>
    <name evidence="2" type="ORF">EV356DRAFT_496319</name>
</gene>
<dbReference type="InterPro" id="IPR007062">
    <property type="entry name" value="PPI-2"/>
</dbReference>
<reference evidence="2" key="1">
    <citation type="journal article" date="2020" name="Stud. Mycol.">
        <title>101 Dothideomycetes genomes: a test case for predicting lifestyles and emergence of pathogens.</title>
        <authorList>
            <person name="Haridas S."/>
            <person name="Albert R."/>
            <person name="Binder M."/>
            <person name="Bloem J."/>
            <person name="Labutti K."/>
            <person name="Salamov A."/>
            <person name="Andreopoulos B."/>
            <person name="Baker S."/>
            <person name="Barry K."/>
            <person name="Bills G."/>
            <person name="Bluhm B."/>
            <person name="Cannon C."/>
            <person name="Castanera R."/>
            <person name="Culley D."/>
            <person name="Daum C."/>
            <person name="Ezra D."/>
            <person name="Gonzalez J."/>
            <person name="Henrissat B."/>
            <person name="Kuo A."/>
            <person name="Liang C."/>
            <person name="Lipzen A."/>
            <person name="Lutzoni F."/>
            <person name="Magnuson J."/>
            <person name="Mondo S."/>
            <person name="Nolan M."/>
            <person name="Ohm R."/>
            <person name="Pangilinan J."/>
            <person name="Park H.-J."/>
            <person name="Ramirez L."/>
            <person name="Alfaro M."/>
            <person name="Sun H."/>
            <person name="Tritt A."/>
            <person name="Yoshinaga Y."/>
            <person name="Zwiers L.-H."/>
            <person name="Turgeon B."/>
            <person name="Goodwin S."/>
            <person name="Spatafora J."/>
            <person name="Crous P."/>
            <person name="Grigoriev I."/>
        </authorList>
    </citation>
    <scope>NUCLEOTIDE SEQUENCE</scope>
    <source>
        <strain evidence="2">Tuck. ex Michener</strain>
    </source>
</reference>
<dbReference type="Proteomes" id="UP000800092">
    <property type="component" value="Unassembled WGS sequence"/>
</dbReference>
<accession>A0A6A6GUR3</accession>
<feature type="compositionally biased region" description="Polar residues" evidence="1">
    <location>
        <begin position="124"/>
        <end position="134"/>
    </location>
</feature>
<feature type="compositionally biased region" description="Pro residues" evidence="1">
    <location>
        <begin position="288"/>
        <end position="297"/>
    </location>
</feature>
<feature type="compositionally biased region" description="Basic and acidic residues" evidence="1">
    <location>
        <begin position="58"/>
        <end position="71"/>
    </location>
</feature>
<keyword evidence="3" id="KW-1185">Reference proteome</keyword>
<evidence type="ECO:0008006" key="4">
    <source>
        <dbReference type="Google" id="ProtNLM"/>
    </source>
</evidence>